<evidence type="ECO:0000313" key="2">
    <source>
        <dbReference type="EMBL" id="MFC7071417.1"/>
    </source>
</evidence>
<sequence>MTHATVSRRTLLAAGGLVVAGGLSGCVNRVASAVTNTRTAPAAVFAGRRREDGTTVPTVAQRPPPHVSRLTPTLSGGSRGLSGTVELEGWVTSSAVVAANYNDTRSNRSTVASADSGLTDGELERVLRYLEGEAVVAERFTVCLPDADVPGGGGSIAAAVTPRRLVDYVTGQADGGGRVYSWGDADSDGDGLGDCDDSDRASDPGAVCGKTEHLVADVTGPTATGGSLEVLRPGDGTVLVANSPSGTDGGLLTTCASLAVAADDDPCGPGVWARSGGGDGRPRPSVADSFVVAQVLVQPPECPYPFPGLLYVARGESDGQLVYTGGWVVDDAALYGDSVTVLSMAGAPRVVGVDIGDLDGDGLGDGLVRSLSGEQGSQLLAGSVDALVEAGVLSEGGGASVDSFVRKKPGGRSSDGGGGDGGGIAVTHVALDAPVLHLVNADGASNEVKFKAGAELSGQVN</sequence>
<feature type="region of interest" description="Disordered" evidence="1">
    <location>
        <begin position="46"/>
        <end position="78"/>
    </location>
</feature>
<evidence type="ECO:0000313" key="3">
    <source>
        <dbReference type="Proteomes" id="UP001596461"/>
    </source>
</evidence>
<gene>
    <name evidence="2" type="ORF">ACFQL9_17365</name>
</gene>
<name>A0ABD5WDS9_9EURY</name>
<dbReference type="RefSeq" id="WP_284032775.1">
    <property type="nucleotide sequence ID" value="NZ_CP126154.1"/>
</dbReference>
<dbReference type="PROSITE" id="PS51318">
    <property type="entry name" value="TAT"/>
    <property type="match status" value="1"/>
</dbReference>
<dbReference type="InterPro" id="IPR006311">
    <property type="entry name" value="TAT_signal"/>
</dbReference>
<comment type="caution">
    <text evidence="2">The sequence shown here is derived from an EMBL/GenBank/DDBJ whole genome shotgun (WGS) entry which is preliminary data.</text>
</comment>
<keyword evidence="3" id="KW-1185">Reference proteome</keyword>
<proteinExistence type="predicted"/>
<protein>
    <recommendedName>
        <fullName evidence="4">VCBS repeat-containing protein</fullName>
    </recommendedName>
</protein>
<evidence type="ECO:0008006" key="4">
    <source>
        <dbReference type="Google" id="ProtNLM"/>
    </source>
</evidence>
<organism evidence="2 3">
    <name type="scientific">Halobaculum lipolyticum</name>
    <dbReference type="NCBI Taxonomy" id="3032001"/>
    <lineage>
        <taxon>Archaea</taxon>
        <taxon>Methanobacteriati</taxon>
        <taxon>Methanobacteriota</taxon>
        <taxon>Stenosarchaea group</taxon>
        <taxon>Halobacteria</taxon>
        <taxon>Halobacteriales</taxon>
        <taxon>Haloferacaceae</taxon>
        <taxon>Halobaculum</taxon>
    </lineage>
</organism>
<dbReference type="AlphaFoldDB" id="A0ABD5WDS9"/>
<dbReference type="GeneID" id="81124659"/>
<dbReference type="Proteomes" id="UP001596461">
    <property type="component" value="Unassembled WGS sequence"/>
</dbReference>
<evidence type="ECO:0000256" key="1">
    <source>
        <dbReference type="SAM" id="MobiDB-lite"/>
    </source>
</evidence>
<accession>A0ABD5WDS9</accession>
<reference evidence="2 3" key="1">
    <citation type="journal article" date="2019" name="Int. J. Syst. Evol. Microbiol.">
        <title>The Global Catalogue of Microorganisms (GCM) 10K type strain sequencing project: providing services to taxonomists for standard genome sequencing and annotation.</title>
        <authorList>
            <consortium name="The Broad Institute Genomics Platform"/>
            <consortium name="The Broad Institute Genome Sequencing Center for Infectious Disease"/>
            <person name="Wu L."/>
            <person name="Ma J."/>
        </authorList>
    </citation>
    <scope>NUCLEOTIDE SEQUENCE [LARGE SCALE GENOMIC DNA]</scope>
    <source>
        <strain evidence="2 3">DT31</strain>
    </source>
</reference>
<dbReference type="EMBL" id="JBHTAH010000025">
    <property type="protein sequence ID" value="MFC7071417.1"/>
    <property type="molecule type" value="Genomic_DNA"/>
</dbReference>